<keyword evidence="1" id="KW-0732">Signal</keyword>
<dbReference type="PANTHER" id="PTHR33619">
    <property type="entry name" value="POLYSACCHARIDE EXPORT PROTEIN GFCE-RELATED"/>
    <property type="match status" value="1"/>
</dbReference>
<dbReference type="InterPro" id="IPR049712">
    <property type="entry name" value="Poly_export"/>
</dbReference>
<dbReference type="EMBL" id="CP000383">
    <property type="protein sequence ID" value="ABG58160.1"/>
    <property type="molecule type" value="Genomic_DNA"/>
</dbReference>
<dbReference type="Gene3D" id="3.10.560.10">
    <property type="entry name" value="Outer membrane lipoprotein wza domain like"/>
    <property type="match status" value="1"/>
</dbReference>
<feature type="domain" description="Polysaccharide export protein N-terminal" evidence="2">
    <location>
        <begin position="46"/>
        <end position="133"/>
    </location>
</feature>
<dbReference type="PROSITE" id="PS51257">
    <property type="entry name" value="PROKAR_LIPOPROTEIN"/>
    <property type="match status" value="1"/>
</dbReference>
<evidence type="ECO:0000313" key="3">
    <source>
        <dbReference type="EMBL" id="ABG58160.1"/>
    </source>
</evidence>
<proteinExistence type="predicted"/>
<dbReference type="PANTHER" id="PTHR33619:SF3">
    <property type="entry name" value="POLYSACCHARIDE EXPORT PROTEIN GFCE-RELATED"/>
    <property type="match status" value="1"/>
</dbReference>
<gene>
    <name evidence="3" type="primary">wza</name>
    <name evidence="3" type="ordered locus">CHU_0879</name>
</gene>
<evidence type="ECO:0000259" key="2">
    <source>
        <dbReference type="Pfam" id="PF02563"/>
    </source>
</evidence>
<accession>A0A6N4SPG2</accession>
<protein>
    <submittedName>
        <fullName evidence="3">Protein involved in gliding motility EpsA</fullName>
    </submittedName>
</protein>
<dbReference type="AlphaFoldDB" id="A0A6N4SPG2"/>
<dbReference type="Pfam" id="PF02563">
    <property type="entry name" value="Poly_export"/>
    <property type="match status" value="1"/>
</dbReference>
<sequence>MNNLTIRYLFLIAVFASFSCVSHKKVTLFQNKTVEVGDTLYQMRFAYKIQPRDVLFVSITSYNQKATDFFNVKTSAETDDPVGVGYKVSEEGYITIPILDSVSVKGLSVHEVQQKIALKLKDYISDAYVLVDLANFNFTVLGDVKSPGMKTVLKDKTTLIEAIAMGGDFADYGNRRIVKLIRTEGSNSVSVQLDFTDITLINSPYYYIMPNDVIYVEPLKAKIVRSNLSQVTLLVSLTSLAVVLINIVGR</sequence>
<name>A0A6N4SPG2_CYTH3</name>
<keyword evidence="4" id="KW-1185">Reference proteome</keyword>
<dbReference type="OrthoDB" id="662756at2"/>
<dbReference type="GO" id="GO:0015159">
    <property type="term" value="F:polysaccharide transmembrane transporter activity"/>
    <property type="evidence" value="ECO:0007669"/>
    <property type="project" value="InterPro"/>
</dbReference>
<organism evidence="3 4">
    <name type="scientific">Cytophaga hutchinsonii (strain ATCC 33406 / DSM 1761 / CIP 103989 / NBRC 15051 / NCIMB 9469 / D465)</name>
    <dbReference type="NCBI Taxonomy" id="269798"/>
    <lineage>
        <taxon>Bacteria</taxon>
        <taxon>Pseudomonadati</taxon>
        <taxon>Bacteroidota</taxon>
        <taxon>Cytophagia</taxon>
        <taxon>Cytophagales</taxon>
        <taxon>Cytophagaceae</taxon>
        <taxon>Cytophaga</taxon>
    </lineage>
</organism>
<reference evidence="3 4" key="1">
    <citation type="journal article" date="2007" name="Appl. Environ. Microbiol.">
        <title>Genome sequence of the cellulolytic gliding bacterium Cytophaga hutchinsonii.</title>
        <authorList>
            <person name="Xie G."/>
            <person name="Bruce D.C."/>
            <person name="Challacombe J.F."/>
            <person name="Chertkov O."/>
            <person name="Detter J.C."/>
            <person name="Gilna P."/>
            <person name="Han C.S."/>
            <person name="Lucas S."/>
            <person name="Misra M."/>
            <person name="Myers G.L."/>
            <person name="Richardson P."/>
            <person name="Tapia R."/>
            <person name="Thayer N."/>
            <person name="Thompson L.S."/>
            <person name="Brettin T.S."/>
            <person name="Henrissat B."/>
            <person name="Wilson D.B."/>
            <person name="McBride M.J."/>
        </authorList>
    </citation>
    <scope>NUCLEOTIDE SEQUENCE [LARGE SCALE GENOMIC DNA]</scope>
    <source>
        <strain evidence="4">ATCC 33406 / DSM 1761 / CIP 103989 / NBRC 15051 / NCIMB 9469 / D465</strain>
    </source>
</reference>
<dbReference type="Proteomes" id="UP000001822">
    <property type="component" value="Chromosome"/>
</dbReference>
<evidence type="ECO:0000313" key="4">
    <source>
        <dbReference type="Proteomes" id="UP000001822"/>
    </source>
</evidence>
<dbReference type="InterPro" id="IPR003715">
    <property type="entry name" value="Poly_export_N"/>
</dbReference>
<evidence type="ECO:0000256" key="1">
    <source>
        <dbReference type="ARBA" id="ARBA00022729"/>
    </source>
</evidence>
<dbReference type="KEGG" id="chu:CHU_0879"/>